<dbReference type="NCBIfam" id="TIGR03061">
    <property type="entry name" value="pip_yhgE_Nterm"/>
    <property type="match status" value="1"/>
</dbReference>
<evidence type="ECO:0000313" key="7">
    <source>
        <dbReference type="EMBL" id="OBR62314.1"/>
    </source>
</evidence>
<dbReference type="InterPro" id="IPR017500">
    <property type="entry name" value="Phage_infect_YhgE_N"/>
</dbReference>
<dbReference type="OrthoDB" id="9811483at2"/>
<dbReference type="NCBIfam" id="TIGR03057">
    <property type="entry name" value="xxxLxxG_by_4"/>
    <property type="match status" value="1"/>
</dbReference>
<dbReference type="Gene3D" id="1.10.287.950">
    <property type="entry name" value="Methyl-accepting chemotaxis protein"/>
    <property type="match status" value="1"/>
</dbReference>
<dbReference type="Proteomes" id="UP000092024">
    <property type="component" value="Unassembled WGS sequence"/>
</dbReference>
<keyword evidence="8" id="KW-1185">Reference proteome</keyword>
<feature type="transmembrane region" description="Helical" evidence="5">
    <location>
        <begin position="21"/>
        <end position="45"/>
    </location>
</feature>
<dbReference type="InterPro" id="IPR013525">
    <property type="entry name" value="ABC2_TM"/>
</dbReference>
<dbReference type="PANTHER" id="PTHR43077:SF5">
    <property type="entry name" value="PHAGE INFECTION PROTEIN"/>
    <property type="match status" value="1"/>
</dbReference>
<dbReference type="InterPro" id="IPR023908">
    <property type="entry name" value="xxxLxxG_rpt"/>
</dbReference>
<sequence>MKWHGFKQFGRELSAILRNKKVLIPVIAVIMVPVMYSAMFLGAFWDPYAKMDQLPVAVVNNDTGTEFQGKSLHIGADFVDKLKENPKFDWAFVSKDEALQGMKDNKYYMTIEIPEHFSQDATTLTSDQPQPAKLVFLPNESFNFLAAQIGNTAVEQMRAMLNKEVTETYAKTVFEKLEDAADGIVKAGDGAGQIADGTAKAKDGAQLLEQNLAKLTEGTTALQDGASKLDAAGTALADGSSELKTGASKLAGGLTQLENAGAALAEGSASADAGVKQLAAGLSASSQGADELKAGADGLAAGLGQLAAANPTLAESPEFQALLAASQRLAGGLEKSAAGQQQLAAGAESLEQGVGKLAAGSVQLKEGLNGAKSGAQTLEAGLGTLSSGASELSNGLTKLKSSTAALYDGSSKLKDGAGELSGGLLTLDDGAQELSSKLNDASSATSDLAFNDDKAEMFAEPIQLQVEPVTTVSNYGTGFAPYFLSLGLYVGALLITIVFSMKEPAVRPANGWSWFWSKALTLVLIGSLQALVADAALLYILKLEVHNVPLFALFSIATSITYMMIIQFFVTTMGNPGRFAAIILLILQLTTSAGTFPLELIPGWMQHITPWLPMTYTVAGFKDVISSGEISRMWGDMAWLEVFTGVFAFLTLAYFTFVHRRTRSGAEPEANAKLTTA</sequence>
<proteinExistence type="predicted"/>
<gene>
    <name evidence="7" type="ORF">A7K91_01455</name>
</gene>
<protein>
    <recommendedName>
        <fullName evidence="6">ABC-2 type transporter transmembrane domain-containing protein</fullName>
    </recommendedName>
</protein>
<feature type="domain" description="ABC-2 type transporter transmembrane" evidence="6">
    <location>
        <begin position="27"/>
        <end position="163"/>
    </location>
</feature>
<dbReference type="RefSeq" id="WP_068687174.1">
    <property type="nucleotide sequence ID" value="NZ_LYPA01000080.1"/>
</dbReference>
<evidence type="ECO:0000259" key="6">
    <source>
        <dbReference type="Pfam" id="PF12698"/>
    </source>
</evidence>
<dbReference type="Gene3D" id="3.40.1710.10">
    <property type="entry name" value="abc type-2 transporter like domain"/>
    <property type="match status" value="1"/>
</dbReference>
<evidence type="ECO:0000256" key="4">
    <source>
        <dbReference type="ARBA" id="ARBA00023136"/>
    </source>
</evidence>
<dbReference type="PANTHER" id="PTHR43077">
    <property type="entry name" value="TRANSPORT PERMEASE YVFS-RELATED"/>
    <property type="match status" value="1"/>
</dbReference>
<evidence type="ECO:0000256" key="3">
    <source>
        <dbReference type="ARBA" id="ARBA00022989"/>
    </source>
</evidence>
<keyword evidence="4 5" id="KW-0472">Membrane</keyword>
<keyword evidence="3 5" id="KW-1133">Transmembrane helix</keyword>
<name>A0A1A5Y9L8_9BACL</name>
<dbReference type="AlphaFoldDB" id="A0A1A5Y9L8"/>
<evidence type="ECO:0000256" key="1">
    <source>
        <dbReference type="ARBA" id="ARBA00004141"/>
    </source>
</evidence>
<feature type="transmembrane region" description="Helical" evidence="5">
    <location>
        <begin position="547"/>
        <end position="570"/>
    </location>
</feature>
<dbReference type="STRING" id="1844972.A7K91_01455"/>
<keyword evidence="2 5" id="KW-0812">Transmembrane</keyword>
<feature type="transmembrane region" description="Helical" evidence="5">
    <location>
        <begin position="582"/>
        <end position="605"/>
    </location>
</feature>
<dbReference type="NCBIfam" id="TIGR03062">
    <property type="entry name" value="pip_yhgE_Cterm"/>
    <property type="match status" value="1"/>
</dbReference>
<dbReference type="GO" id="GO:0140359">
    <property type="term" value="F:ABC-type transporter activity"/>
    <property type="evidence" value="ECO:0007669"/>
    <property type="project" value="InterPro"/>
</dbReference>
<evidence type="ECO:0000256" key="5">
    <source>
        <dbReference type="SAM" id="Phobius"/>
    </source>
</evidence>
<dbReference type="Pfam" id="PF12698">
    <property type="entry name" value="ABC2_membrane_3"/>
    <property type="match status" value="2"/>
</dbReference>
<feature type="transmembrane region" description="Helical" evidence="5">
    <location>
        <begin position="479"/>
        <end position="499"/>
    </location>
</feature>
<feature type="transmembrane region" description="Helical" evidence="5">
    <location>
        <begin position="637"/>
        <end position="657"/>
    </location>
</feature>
<dbReference type="GO" id="GO:0016020">
    <property type="term" value="C:membrane"/>
    <property type="evidence" value="ECO:0007669"/>
    <property type="project" value="UniProtKB-SubCell"/>
</dbReference>
<accession>A0A1A5Y9L8</accession>
<feature type="domain" description="ABC-2 type transporter transmembrane" evidence="6">
    <location>
        <begin position="434"/>
        <end position="652"/>
    </location>
</feature>
<comment type="caution">
    <text evidence="7">The sequence shown here is derived from an EMBL/GenBank/DDBJ whole genome shotgun (WGS) entry which is preliminary data.</text>
</comment>
<dbReference type="EMBL" id="LYPA01000080">
    <property type="protein sequence ID" value="OBR62314.1"/>
    <property type="molecule type" value="Genomic_DNA"/>
</dbReference>
<organism evidence="7 8">
    <name type="scientific">Paenibacillus oryzae</name>
    <dbReference type="NCBI Taxonomy" id="1844972"/>
    <lineage>
        <taxon>Bacteria</taxon>
        <taxon>Bacillati</taxon>
        <taxon>Bacillota</taxon>
        <taxon>Bacilli</taxon>
        <taxon>Bacillales</taxon>
        <taxon>Paenibacillaceae</taxon>
        <taxon>Paenibacillus</taxon>
    </lineage>
</organism>
<evidence type="ECO:0000313" key="8">
    <source>
        <dbReference type="Proteomes" id="UP000092024"/>
    </source>
</evidence>
<dbReference type="InterPro" id="IPR017501">
    <property type="entry name" value="Phage_infect_YhgE_C"/>
</dbReference>
<reference evidence="7 8" key="1">
    <citation type="submission" date="2016-05" db="EMBL/GenBank/DDBJ databases">
        <title>Paenibacillus oryzae. sp. nov., isolated from the rice root.</title>
        <authorList>
            <person name="Zhang J."/>
            <person name="Zhang X."/>
        </authorList>
    </citation>
    <scope>NUCLEOTIDE SEQUENCE [LARGE SCALE GENOMIC DNA]</scope>
    <source>
        <strain evidence="7 8">1DrF-4</strain>
    </source>
</reference>
<feature type="transmembrane region" description="Helical" evidence="5">
    <location>
        <begin position="519"/>
        <end position="541"/>
    </location>
</feature>
<dbReference type="InterPro" id="IPR051328">
    <property type="entry name" value="T7SS_ABC-Transporter"/>
</dbReference>
<evidence type="ECO:0000256" key="2">
    <source>
        <dbReference type="ARBA" id="ARBA00022692"/>
    </source>
</evidence>
<comment type="subcellular location">
    <subcellularLocation>
        <location evidence="1">Membrane</location>
        <topology evidence="1">Multi-pass membrane protein</topology>
    </subcellularLocation>
</comment>